<dbReference type="InterPro" id="IPR037185">
    <property type="entry name" value="EmrE-like"/>
</dbReference>
<proteinExistence type="inferred from homology"/>
<evidence type="ECO:0000313" key="4">
    <source>
        <dbReference type="EMBL" id="BAY59497.1"/>
    </source>
</evidence>
<protein>
    <recommendedName>
        <fullName evidence="3">EamA domain-containing protein</fullName>
    </recommendedName>
</protein>
<comment type="similarity">
    <text evidence="1">Belongs to the EamA transporter family.</text>
</comment>
<evidence type="ECO:0000256" key="2">
    <source>
        <dbReference type="SAM" id="Phobius"/>
    </source>
</evidence>
<feature type="transmembrane region" description="Helical" evidence="2">
    <location>
        <begin position="6"/>
        <end position="27"/>
    </location>
</feature>
<organism evidence="4 5">
    <name type="scientific">Leptolyngbya boryana NIES-2135</name>
    <dbReference type="NCBI Taxonomy" id="1973484"/>
    <lineage>
        <taxon>Bacteria</taxon>
        <taxon>Bacillati</taxon>
        <taxon>Cyanobacteriota</taxon>
        <taxon>Cyanophyceae</taxon>
        <taxon>Leptolyngbyales</taxon>
        <taxon>Leptolyngbyaceae</taxon>
        <taxon>Leptolyngbya group</taxon>
        <taxon>Leptolyngbya</taxon>
    </lineage>
</organism>
<dbReference type="Proteomes" id="UP000217895">
    <property type="component" value="Plasmid Plasmid1 dna"/>
</dbReference>
<evidence type="ECO:0000256" key="1">
    <source>
        <dbReference type="ARBA" id="ARBA00007362"/>
    </source>
</evidence>
<gene>
    <name evidence="4" type="ORF">NIES2135_63740</name>
</gene>
<feature type="transmembrane region" description="Helical" evidence="2">
    <location>
        <begin position="124"/>
        <end position="142"/>
    </location>
</feature>
<keyword evidence="2" id="KW-0472">Membrane</keyword>
<feature type="transmembrane region" description="Helical" evidence="2">
    <location>
        <begin position="69"/>
        <end position="87"/>
    </location>
</feature>
<evidence type="ECO:0000313" key="5">
    <source>
        <dbReference type="Proteomes" id="UP000217895"/>
    </source>
</evidence>
<keyword evidence="2" id="KW-0812">Transmembrane</keyword>
<dbReference type="EMBL" id="AP018204">
    <property type="protein sequence ID" value="BAY59497.1"/>
    <property type="molecule type" value="Genomic_DNA"/>
</dbReference>
<dbReference type="SUPFAM" id="SSF103481">
    <property type="entry name" value="Multidrug resistance efflux transporter EmrE"/>
    <property type="match status" value="1"/>
</dbReference>
<sequence length="144" mass="15520">MELFTVWWFYALLSAVFAALTTIFAKIGVTEISSNLATAIRTVVILVIAWVIVITQGEMRQLGSVSNRSLIFLVLSGAATGLSWLFYFRALQIGQASLVASIDKLSSVFVILFAALFLDEPFSISSILGALLIIAGALLMTAKV</sequence>
<dbReference type="InterPro" id="IPR000620">
    <property type="entry name" value="EamA_dom"/>
</dbReference>
<keyword evidence="4" id="KW-0614">Plasmid</keyword>
<dbReference type="GO" id="GO:0016020">
    <property type="term" value="C:membrane"/>
    <property type="evidence" value="ECO:0007669"/>
    <property type="project" value="InterPro"/>
</dbReference>
<evidence type="ECO:0000259" key="3">
    <source>
        <dbReference type="Pfam" id="PF00892"/>
    </source>
</evidence>
<name>A0A1Z4JS49_LEPBY</name>
<accession>A0A1Z4JS49</accession>
<dbReference type="PANTHER" id="PTHR22911:SF137">
    <property type="entry name" value="SOLUTE CARRIER FAMILY 35 MEMBER G2-RELATED"/>
    <property type="match status" value="1"/>
</dbReference>
<feature type="transmembrane region" description="Helical" evidence="2">
    <location>
        <begin position="99"/>
        <end position="118"/>
    </location>
</feature>
<keyword evidence="2" id="KW-1133">Transmembrane helix</keyword>
<keyword evidence="5" id="KW-1185">Reference proteome</keyword>
<dbReference type="PANTHER" id="PTHR22911">
    <property type="entry name" value="ACYL-MALONYL CONDENSING ENZYME-RELATED"/>
    <property type="match status" value="1"/>
</dbReference>
<dbReference type="AlphaFoldDB" id="A0A1Z4JS49"/>
<geneLocation type="plasmid" evidence="4">
    <name>plasmid1</name>
</geneLocation>
<feature type="domain" description="EamA" evidence="3">
    <location>
        <begin position="7"/>
        <end position="141"/>
    </location>
</feature>
<dbReference type="FunFam" id="1.10.3730.20:FF:000009">
    <property type="entry name" value="EamA family transporter"/>
    <property type="match status" value="1"/>
</dbReference>
<feature type="transmembrane region" description="Helical" evidence="2">
    <location>
        <begin position="39"/>
        <end position="57"/>
    </location>
</feature>
<dbReference type="Pfam" id="PF00892">
    <property type="entry name" value="EamA"/>
    <property type="match status" value="1"/>
</dbReference>
<dbReference type="Gene3D" id="1.10.3730.20">
    <property type="match status" value="1"/>
</dbReference>
<reference evidence="4 5" key="1">
    <citation type="submission" date="2017-06" db="EMBL/GenBank/DDBJ databases">
        <title>Genome sequencing of cyanobaciteial culture collection at National Institute for Environmental Studies (NIES).</title>
        <authorList>
            <person name="Hirose Y."/>
            <person name="Shimura Y."/>
            <person name="Fujisawa T."/>
            <person name="Nakamura Y."/>
            <person name="Kawachi M."/>
        </authorList>
    </citation>
    <scope>NUCLEOTIDE SEQUENCE [LARGE SCALE GENOMIC DNA]</scope>
    <source>
        <strain evidence="4 5">NIES-2135</strain>
        <plasmid evidence="5">Plasmid Plasmid1 dna</plasmid>
    </source>
</reference>